<evidence type="ECO:0008006" key="3">
    <source>
        <dbReference type="Google" id="ProtNLM"/>
    </source>
</evidence>
<keyword evidence="2" id="KW-1185">Reference proteome</keyword>
<gene>
    <name evidence="1" type="ORF">PXEA_LOCUS2610</name>
</gene>
<dbReference type="AlphaFoldDB" id="A0A3S4ZQ69"/>
<dbReference type="EMBL" id="CAAALY010005639">
    <property type="protein sequence ID" value="VEL09170.1"/>
    <property type="molecule type" value="Genomic_DNA"/>
</dbReference>
<dbReference type="OrthoDB" id="6375837at2759"/>
<accession>A0A3S4ZQ69</accession>
<evidence type="ECO:0000313" key="2">
    <source>
        <dbReference type="Proteomes" id="UP000784294"/>
    </source>
</evidence>
<sequence>MYLIVLAPCGSITCHSAANCVDPERSYCLCAPGYRGDGVRRYSKYFSISSFSFYVISDFDGRISLNFQGNATIELNPYQQEYFEVYLHIDSNGRSASGIRNNASSSKTFRTLELLQPIFYLLNSLLAANCKSTSQTSLSNWLNKNLDILDLYSLAGGLKQPLVVNFYFDVLGHGRLKATLRMQAENSVEGYEGAQIDGTIFLQIGLADQGKRFIDLQQSYRVRTPDSLPEIESGNGVVSVMDPATTRLKNYNFRYRVIGENKIEIAEQTVIMDALEFTGGPEILEIRWSAEASIDKEGINGDTSSSCLVTPLHPRVRDKIFYIKGHQRSYCNVDCQAENFDCHLFCVDEPILTSHEPGS</sequence>
<dbReference type="CDD" id="cd00053">
    <property type="entry name" value="EGF"/>
    <property type="match status" value="1"/>
</dbReference>
<evidence type="ECO:0000313" key="1">
    <source>
        <dbReference type="EMBL" id="VEL09170.1"/>
    </source>
</evidence>
<name>A0A3S4ZQ69_9PLAT</name>
<proteinExistence type="predicted"/>
<reference evidence="1" key="1">
    <citation type="submission" date="2018-11" db="EMBL/GenBank/DDBJ databases">
        <authorList>
            <consortium name="Pathogen Informatics"/>
        </authorList>
    </citation>
    <scope>NUCLEOTIDE SEQUENCE</scope>
</reference>
<dbReference type="Proteomes" id="UP000784294">
    <property type="component" value="Unassembled WGS sequence"/>
</dbReference>
<protein>
    <recommendedName>
        <fullName evidence="3">EGF-like domain-containing protein</fullName>
    </recommendedName>
</protein>
<organism evidence="1 2">
    <name type="scientific">Protopolystoma xenopodis</name>
    <dbReference type="NCBI Taxonomy" id="117903"/>
    <lineage>
        <taxon>Eukaryota</taxon>
        <taxon>Metazoa</taxon>
        <taxon>Spiralia</taxon>
        <taxon>Lophotrochozoa</taxon>
        <taxon>Platyhelminthes</taxon>
        <taxon>Monogenea</taxon>
        <taxon>Polyopisthocotylea</taxon>
        <taxon>Polystomatidea</taxon>
        <taxon>Polystomatidae</taxon>
        <taxon>Protopolystoma</taxon>
    </lineage>
</organism>
<dbReference type="Gene3D" id="2.10.25.10">
    <property type="entry name" value="Laminin"/>
    <property type="match status" value="1"/>
</dbReference>
<comment type="caution">
    <text evidence="1">The sequence shown here is derived from an EMBL/GenBank/DDBJ whole genome shotgun (WGS) entry which is preliminary data.</text>
</comment>